<feature type="region of interest" description="Disordered" evidence="1">
    <location>
        <begin position="138"/>
        <end position="245"/>
    </location>
</feature>
<proteinExistence type="predicted"/>
<reference evidence="2" key="1">
    <citation type="submission" date="2020-08" db="EMBL/GenBank/DDBJ databases">
        <title>Plant Genome Project.</title>
        <authorList>
            <person name="Zhang R.-G."/>
        </authorList>
    </citation>
    <scope>NUCLEOTIDE SEQUENCE</scope>
    <source>
        <strain evidence="2">WSP0</strain>
        <tissue evidence="2">Leaf</tissue>
    </source>
</reference>
<feature type="compositionally biased region" description="Polar residues" evidence="1">
    <location>
        <begin position="1"/>
        <end position="10"/>
    </location>
</feature>
<gene>
    <name evidence="2" type="ORF">RHGRI_000178</name>
</gene>
<comment type="caution">
    <text evidence="2">The sequence shown here is derived from an EMBL/GenBank/DDBJ whole genome shotgun (WGS) entry which is preliminary data.</text>
</comment>
<organism evidence="2 3">
    <name type="scientific">Rhododendron griersonianum</name>
    <dbReference type="NCBI Taxonomy" id="479676"/>
    <lineage>
        <taxon>Eukaryota</taxon>
        <taxon>Viridiplantae</taxon>
        <taxon>Streptophyta</taxon>
        <taxon>Embryophyta</taxon>
        <taxon>Tracheophyta</taxon>
        <taxon>Spermatophyta</taxon>
        <taxon>Magnoliopsida</taxon>
        <taxon>eudicotyledons</taxon>
        <taxon>Gunneridae</taxon>
        <taxon>Pentapetalae</taxon>
        <taxon>asterids</taxon>
        <taxon>Ericales</taxon>
        <taxon>Ericaceae</taxon>
        <taxon>Ericoideae</taxon>
        <taxon>Rhodoreae</taxon>
        <taxon>Rhododendron</taxon>
    </lineage>
</organism>
<sequence length="284" mass="29943">MLSNDSTSPVQKKFVKSASFSPKLTAAATGTEKSVNTKSAPSSPASMVAVNPVRRSPHHSATARVPFGPRLSGGYNRSGNRVSRSKHNGEGTPFSPPRIMNPHAAEFVPGHPWVPNGLYPVSPNGYLASSNGIPVSPNGYPLSPNATPGSPNGFQPSSNGVPVTQNGFPVSPVSPVESPTVLTVEIRDENETQVVAEDNTEKSPVDVGNSNESIEEKASEVQCPDDEECRPETEENPGDPDVAVGDVVVVVENGSSDKLEVEKKPNKCWGDYSDSEAEVVEVTS</sequence>
<name>A0AAV6LFZ9_9ERIC</name>
<evidence type="ECO:0000256" key="1">
    <source>
        <dbReference type="SAM" id="MobiDB-lite"/>
    </source>
</evidence>
<evidence type="ECO:0000313" key="3">
    <source>
        <dbReference type="Proteomes" id="UP000823749"/>
    </source>
</evidence>
<protein>
    <submittedName>
        <fullName evidence="2">Uncharacterized protein</fullName>
    </submittedName>
</protein>
<feature type="compositionally biased region" description="Low complexity" evidence="1">
    <location>
        <begin position="169"/>
        <end position="181"/>
    </location>
</feature>
<keyword evidence="3" id="KW-1185">Reference proteome</keyword>
<feature type="compositionally biased region" description="Acidic residues" evidence="1">
    <location>
        <begin position="223"/>
        <end position="238"/>
    </location>
</feature>
<dbReference type="EMBL" id="JACTNZ010000001">
    <property type="protein sequence ID" value="KAG5563902.1"/>
    <property type="molecule type" value="Genomic_DNA"/>
</dbReference>
<dbReference type="Proteomes" id="UP000823749">
    <property type="component" value="Chromosome 1"/>
</dbReference>
<accession>A0AAV6LFZ9</accession>
<dbReference type="AlphaFoldDB" id="A0AAV6LFZ9"/>
<feature type="region of interest" description="Disordered" evidence="1">
    <location>
        <begin position="1"/>
        <end position="102"/>
    </location>
</feature>
<evidence type="ECO:0000313" key="2">
    <source>
        <dbReference type="EMBL" id="KAG5563902.1"/>
    </source>
</evidence>
<feature type="compositionally biased region" description="Low complexity" evidence="1">
    <location>
        <begin position="39"/>
        <end position="53"/>
    </location>
</feature>
<feature type="compositionally biased region" description="Polar residues" evidence="1">
    <location>
        <begin position="144"/>
        <end position="168"/>
    </location>
</feature>